<evidence type="ECO:0000313" key="5">
    <source>
        <dbReference type="Proteomes" id="UP000589716"/>
    </source>
</evidence>
<dbReference type="Gene3D" id="3.10.350.10">
    <property type="entry name" value="LysM domain"/>
    <property type="match status" value="1"/>
</dbReference>
<feature type="chain" id="PRO_5032322619" evidence="2">
    <location>
        <begin position="32"/>
        <end position="433"/>
    </location>
</feature>
<dbReference type="AlphaFoldDB" id="A0A853IUY4"/>
<feature type="region of interest" description="Disordered" evidence="1">
    <location>
        <begin position="253"/>
        <end position="291"/>
    </location>
</feature>
<sequence length="433" mass="47345">MKHSFPGATRALVAPLSLLAAALLAAQPVAAQSAANRPVTPTQRATAQQVAAQGVPLSALAPNAPEEYTVRRGDTLWRISGMFLKSPWRWPELWGMNLKDIRNPHLIYPGQQLYLERVGDRAFLRARRGVDGQPGATIRVSPRNRIEALDANPLPTLQPHLIEPFLTEPLVVDDDTFQRAPRIVALAEQSRVLVAKGDRAYVRGPVDAPLLKAPGLPTDFRVFRTATPLKDPVTGEILGYEGQYVGQAWLARGESETEEELTKTPSRHAPVAQPASGDAEIEPPKADASVPRLMPVPATIDVVSSKEEMKAGDRLLPEPPREYRSYVPHAPDLPVEARVVLVHGNSVRYAGQNQIVVINKGLRDGIEHGHVLSVLTTGPRLVDKTDKARSVIQLPDEHNGVAMVFRMFERVSYALVMESATPIQVGDKLVNPN</sequence>
<feature type="signal peptide" evidence="2">
    <location>
        <begin position="1"/>
        <end position="31"/>
    </location>
</feature>
<protein>
    <submittedName>
        <fullName evidence="4">LysM peptidoglycan-binding domain-containing protein</fullName>
    </submittedName>
</protein>
<evidence type="ECO:0000259" key="3">
    <source>
        <dbReference type="PROSITE" id="PS51782"/>
    </source>
</evidence>
<evidence type="ECO:0000256" key="1">
    <source>
        <dbReference type="SAM" id="MobiDB-lite"/>
    </source>
</evidence>
<reference evidence="4 5" key="1">
    <citation type="submission" date="2020-07" db="EMBL/GenBank/DDBJ databases">
        <authorList>
            <person name="Maaloum M."/>
        </authorList>
    </citation>
    <scope>NUCLEOTIDE SEQUENCE [LARGE SCALE GENOMIC DNA]</scope>
    <source>
        <strain evidence="4 5">GCS-AN-3</strain>
    </source>
</reference>
<dbReference type="InterPro" id="IPR036779">
    <property type="entry name" value="LysM_dom_sf"/>
</dbReference>
<dbReference type="CDD" id="cd00118">
    <property type="entry name" value="LysM"/>
    <property type="match status" value="1"/>
</dbReference>
<dbReference type="RefSeq" id="WP_180550243.1">
    <property type="nucleotide sequence ID" value="NZ_JACCKX010000001.1"/>
</dbReference>
<dbReference type="PANTHER" id="PTHR34700">
    <property type="entry name" value="POTASSIUM BINDING PROTEIN KBP"/>
    <property type="match status" value="1"/>
</dbReference>
<dbReference type="EMBL" id="JACCKX010000001">
    <property type="protein sequence ID" value="NZA01834.1"/>
    <property type="molecule type" value="Genomic_DNA"/>
</dbReference>
<keyword evidence="2" id="KW-0732">Signal</keyword>
<evidence type="ECO:0000313" key="4">
    <source>
        <dbReference type="EMBL" id="NZA01834.1"/>
    </source>
</evidence>
<name>A0A853IUY4_9BURK</name>
<proteinExistence type="predicted"/>
<comment type="caution">
    <text evidence="4">The sequence shown here is derived from an EMBL/GenBank/DDBJ whole genome shotgun (WGS) entry which is preliminary data.</text>
</comment>
<accession>A0A853IUY4</accession>
<dbReference type="Pfam" id="PF01476">
    <property type="entry name" value="LysM"/>
    <property type="match status" value="1"/>
</dbReference>
<organism evidence="4 5">
    <name type="scientific">Ottowia beijingensis</name>
    <dbReference type="NCBI Taxonomy" id="1207057"/>
    <lineage>
        <taxon>Bacteria</taxon>
        <taxon>Pseudomonadati</taxon>
        <taxon>Pseudomonadota</taxon>
        <taxon>Betaproteobacteria</taxon>
        <taxon>Burkholderiales</taxon>
        <taxon>Comamonadaceae</taxon>
        <taxon>Ottowia</taxon>
    </lineage>
</organism>
<dbReference type="InterPro" id="IPR018392">
    <property type="entry name" value="LysM"/>
</dbReference>
<dbReference type="PANTHER" id="PTHR34700:SF4">
    <property type="entry name" value="PHAGE-LIKE ELEMENT PBSX PROTEIN XKDP"/>
    <property type="match status" value="1"/>
</dbReference>
<dbReference type="PROSITE" id="PS51782">
    <property type="entry name" value="LYSM"/>
    <property type="match status" value="1"/>
</dbReference>
<dbReference type="SUPFAM" id="SSF54106">
    <property type="entry name" value="LysM domain"/>
    <property type="match status" value="1"/>
</dbReference>
<dbReference type="SMART" id="SM00257">
    <property type="entry name" value="LysM"/>
    <property type="match status" value="1"/>
</dbReference>
<gene>
    <name evidence="4" type="ORF">H0I39_08850</name>
</gene>
<evidence type="ECO:0000256" key="2">
    <source>
        <dbReference type="SAM" id="SignalP"/>
    </source>
</evidence>
<keyword evidence="5" id="KW-1185">Reference proteome</keyword>
<dbReference type="InterPro" id="IPR052196">
    <property type="entry name" value="Bact_Kbp"/>
</dbReference>
<feature type="domain" description="LysM" evidence="3">
    <location>
        <begin position="66"/>
        <end position="115"/>
    </location>
</feature>
<dbReference type="Proteomes" id="UP000589716">
    <property type="component" value="Unassembled WGS sequence"/>
</dbReference>